<dbReference type="GO" id="GO:0005737">
    <property type="term" value="C:cytoplasm"/>
    <property type="evidence" value="ECO:0007669"/>
    <property type="project" value="TreeGrafter"/>
</dbReference>
<name>A0A917WZ03_9BACI</name>
<evidence type="ECO:0000259" key="3">
    <source>
        <dbReference type="Pfam" id="PF02769"/>
    </source>
</evidence>
<dbReference type="EMBL" id="BMLG01000033">
    <property type="protein sequence ID" value="GGM43185.1"/>
    <property type="molecule type" value="Genomic_DNA"/>
</dbReference>
<evidence type="ECO:0000256" key="1">
    <source>
        <dbReference type="ARBA" id="ARBA00022741"/>
    </source>
</evidence>
<dbReference type="PANTHER" id="PTHR10256">
    <property type="entry name" value="SELENIDE, WATER DIKINASE"/>
    <property type="match status" value="1"/>
</dbReference>
<keyword evidence="5" id="KW-1185">Reference proteome</keyword>
<feature type="domain" description="PurM-like C-terminal" evidence="3">
    <location>
        <begin position="14"/>
        <end position="48"/>
    </location>
</feature>
<accession>A0A917WZ03</accession>
<keyword evidence="1" id="KW-0547">Nucleotide-binding</keyword>
<dbReference type="InterPro" id="IPR036676">
    <property type="entry name" value="PurM-like_C_sf"/>
</dbReference>
<reference evidence="4" key="2">
    <citation type="submission" date="2020-09" db="EMBL/GenBank/DDBJ databases">
        <authorList>
            <person name="Sun Q."/>
            <person name="Zhou Y."/>
        </authorList>
    </citation>
    <scope>NUCLEOTIDE SEQUENCE</scope>
    <source>
        <strain evidence="4">CGMCC 1.6333</strain>
    </source>
</reference>
<gene>
    <name evidence="4" type="ORF">GCM10011351_31430</name>
</gene>
<dbReference type="Proteomes" id="UP000618460">
    <property type="component" value="Unassembled WGS sequence"/>
</dbReference>
<dbReference type="GO" id="GO:0005524">
    <property type="term" value="F:ATP binding"/>
    <property type="evidence" value="ECO:0007669"/>
    <property type="project" value="UniProtKB-KW"/>
</dbReference>
<dbReference type="Pfam" id="PF02769">
    <property type="entry name" value="AIRS_C"/>
    <property type="match status" value="1"/>
</dbReference>
<protein>
    <recommendedName>
        <fullName evidence="3">PurM-like C-terminal domain-containing protein</fullName>
    </recommendedName>
</protein>
<dbReference type="InterPro" id="IPR010918">
    <property type="entry name" value="PurM-like_C_dom"/>
</dbReference>
<evidence type="ECO:0000256" key="2">
    <source>
        <dbReference type="ARBA" id="ARBA00022840"/>
    </source>
</evidence>
<dbReference type="PANTHER" id="PTHR10256:SF0">
    <property type="entry name" value="INACTIVE SELENIDE, WATER DIKINASE-LIKE PROTEIN-RELATED"/>
    <property type="match status" value="1"/>
</dbReference>
<dbReference type="InterPro" id="IPR004536">
    <property type="entry name" value="SPS/SelD"/>
</dbReference>
<reference evidence="4" key="1">
    <citation type="journal article" date="2014" name="Int. J. Syst. Evol. Microbiol.">
        <title>Complete genome sequence of Corynebacterium casei LMG S-19264T (=DSM 44701T), isolated from a smear-ripened cheese.</title>
        <authorList>
            <consortium name="US DOE Joint Genome Institute (JGI-PGF)"/>
            <person name="Walter F."/>
            <person name="Albersmeier A."/>
            <person name="Kalinowski J."/>
            <person name="Ruckert C."/>
        </authorList>
    </citation>
    <scope>NUCLEOTIDE SEQUENCE</scope>
    <source>
        <strain evidence="4">CGMCC 1.6333</strain>
    </source>
</reference>
<dbReference type="Gene3D" id="3.90.650.10">
    <property type="entry name" value="PurM-like C-terminal domain"/>
    <property type="match status" value="1"/>
</dbReference>
<dbReference type="SUPFAM" id="SSF56042">
    <property type="entry name" value="PurM C-terminal domain-like"/>
    <property type="match status" value="1"/>
</dbReference>
<evidence type="ECO:0000313" key="4">
    <source>
        <dbReference type="EMBL" id="GGM43185.1"/>
    </source>
</evidence>
<dbReference type="GO" id="GO:0004756">
    <property type="term" value="F:selenide, water dikinase activity"/>
    <property type="evidence" value="ECO:0007669"/>
    <property type="project" value="TreeGrafter"/>
</dbReference>
<comment type="caution">
    <text evidence="4">The sequence shown here is derived from an EMBL/GenBank/DDBJ whole genome shotgun (WGS) entry which is preliminary data.</text>
</comment>
<dbReference type="AlphaFoldDB" id="A0A917WZ03"/>
<dbReference type="GO" id="GO:0016260">
    <property type="term" value="P:selenocysteine biosynthetic process"/>
    <property type="evidence" value="ECO:0007669"/>
    <property type="project" value="TreeGrafter"/>
</dbReference>
<sequence length="74" mass="8159">MATLNNTAAEVMEPYTVHACTDVTGFGLLGHALEMAKGSNTGIHIYKQECLESFKSIKRRIHTPNANQIEADLR</sequence>
<evidence type="ECO:0000313" key="5">
    <source>
        <dbReference type="Proteomes" id="UP000618460"/>
    </source>
</evidence>
<keyword evidence="2" id="KW-0067">ATP-binding</keyword>
<organism evidence="4 5">
    <name type="scientific">Paraliobacillus quinghaiensis</name>
    <dbReference type="NCBI Taxonomy" id="470815"/>
    <lineage>
        <taxon>Bacteria</taxon>
        <taxon>Bacillati</taxon>
        <taxon>Bacillota</taxon>
        <taxon>Bacilli</taxon>
        <taxon>Bacillales</taxon>
        <taxon>Bacillaceae</taxon>
        <taxon>Paraliobacillus</taxon>
    </lineage>
</organism>
<proteinExistence type="predicted"/>